<dbReference type="Pfam" id="PF00746">
    <property type="entry name" value="Gram_pos_anchor"/>
    <property type="match status" value="1"/>
</dbReference>
<accession>A0ABU1B1R9</accession>
<keyword evidence="7" id="KW-0812">Transmembrane</keyword>
<dbReference type="NCBIfam" id="TIGR01168">
    <property type="entry name" value="YSIRK_signal"/>
    <property type="match status" value="1"/>
</dbReference>
<keyword evidence="1" id="KW-0134">Cell wall</keyword>
<proteinExistence type="predicted"/>
<evidence type="ECO:0000256" key="6">
    <source>
        <dbReference type="SAM" id="MobiDB-lite"/>
    </source>
</evidence>
<evidence type="ECO:0000259" key="8">
    <source>
        <dbReference type="PROSITE" id="PS50847"/>
    </source>
</evidence>
<keyword evidence="2" id="KW-0964">Secreted</keyword>
<reference evidence="9 10" key="1">
    <citation type="submission" date="2023-08" db="EMBL/GenBank/DDBJ databases">
        <title>Streptococcus ruminantium-associated sheep mastitis outbreak detected in Italy is distinct from bovine isolates.</title>
        <authorList>
            <person name="Rosa M.N."/>
            <person name="Vezina B."/>
            <person name="Tola S."/>
        </authorList>
    </citation>
    <scope>NUCLEOTIDE SEQUENCE [LARGE SCALE GENOMIC DNA]</scope>
    <source>
        <strain evidence="9 10">OM6730</strain>
    </source>
</reference>
<evidence type="ECO:0000313" key="10">
    <source>
        <dbReference type="Proteomes" id="UP001228446"/>
    </source>
</evidence>
<evidence type="ECO:0000256" key="7">
    <source>
        <dbReference type="SAM" id="Phobius"/>
    </source>
</evidence>
<protein>
    <submittedName>
        <fullName evidence="9">MucBP domain-containing protein</fullName>
    </submittedName>
</protein>
<keyword evidence="10" id="KW-1185">Reference proteome</keyword>
<keyword evidence="7" id="KW-0472">Membrane</keyword>
<sequence length="524" mass="58697">MYSNSEKKENGTKQSRFSIRKFSAGVVSVTIAAFWMTGPLASADTQPAAENSTSLEEIATEKGKVTVKYWGFHNGDHNPLEGKNESGQIVKAEETLEGKVGETYNLKNKRHSKITDKNDMEWIFDSADGKEEGKFESSKPPVVDYYYTKNFKDGSVIVKHVDVDGKLLGSEIAVSKMEKGAAYDVSSKRLPEFIKDNRSYIPVSKGQYAVGEVGDEGNLVKAKDSKYIGLDPAKGNIILGERTVTFVYKFDKELLTPSKPLDDLSKKKYSIYHGIDGRTEGPKTFEGTAAALEEFLKQEMASRKDYPYVDRFEKDERVLLVFNKYKTFIVIQTKEGDEVKQTIYPSYKDPEKLTAEIKQLMDGFRKDYHVERKDGFDKNETNVPTVTLVLTKNSEKTKREQLVQPKAEQPSQPRVEQLSQPKAEQSSQPKVEQLSQPKAEQLSQPKDEQSAQAKAEKLVPLKGGMLGSKQTEQSERTQSNPQIKREAKTLPNTGEGSSALMLVGVGLGLLSSALVLFNRRRRED</sequence>
<name>A0ABU1B1R9_9STRE</name>
<dbReference type="Gene3D" id="3.10.20.320">
    <property type="entry name" value="Putative peptidoglycan bound protein (lpxtg motif)"/>
    <property type="match status" value="1"/>
</dbReference>
<dbReference type="Proteomes" id="UP001228446">
    <property type="component" value="Unassembled WGS sequence"/>
</dbReference>
<evidence type="ECO:0000256" key="2">
    <source>
        <dbReference type="ARBA" id="ARBA00022525"/>
    </source>
</evidence>
<evidence type="ECO:0000256" key="3">
    <source>
        <dbReference type="ARBA" id="ARBA00022729"/>
    </source>
</evidence>
<dbReference type="NCBIfam" id="TIGR01167">
    <property type="entry name" value="LPXTG_anchor"/>
    <property type="match status" value="1"/>
</dbReference>
<evidence type="ECO:0000256" key="5">
    <source>
        <dbReference type="ARBA" id="ARBA00023088"/>
    </source>
</evidence>
<keyword evidence="4" id="KW-0677">Repeat</keyword>
<dbReference type="InterPro" id="IPR009459">
    <property type="entry name" value="MucBP_dom"/>
</dbReference>
<dbReference type="EMBL" id="JAVIBX010000002">
    <property type="protein sequence ID" value="MDQ8832367.1"/>
    <property type="molecule type" value="Genomic_DNA"/>
</dbReference>
<evidence type="ECO:0000256" key="1">
    <source>
        <dbReference type="ARBA" id="ARBA00022512"/>
    </source>
</evidence>
<feature type="compositionally biased region" description="Polar residues" evidence="6">
    <location>
        <begin position="468"/>
        <end position="482"/>
    </location>
</feature>
<dbReference type="Pfam" id="PF06458">
    <property type="entry name" value="MucBP"/>
    <property type="match status" value="2"/>
</dbReference>
<feature type="region of interest" description="Disordered" evidence="6">
    <location>
        <begin position="388"/>
        <end position="497"/>
    </location>
</feature>
<keyword evidence="3" id="KW-0732">Signal</keyword>
<feature type="compositionally biased region" description="Polar residues" evidence="6">
    <location>
        <begin position="409"/>
        <end position="444"/>
    </location>
</feature>
<keyword evidence="7" id="KW-1133">Transmembrane helix</keyword>
<feature type="compositionally biased region" description="Basic and acidic residues" evidence="6">
    <location>
        <begin position="445"/>
        <end position="459"/>
    </location>
</feature>
<dbReference type="Pfam" id="PF04650">
    <property type="entry name" value="YSIRK_signal"/>
    <property type="match status" value="1"/>
</dbReference>
<keyword evidence="5" id="KW-0572">Peptidoglycan-anchor</keyword>
<dbReference type="RefSeq" id="WP_308938410.1">
    <property type="nucleotide sequence ID" value="NZ_JAVIBX010000002.1"/>
</dbReference>
<feature type="transmembrane region" description="Helical" evidence="7">
    <location>
        <begin position="499"/>
        <end position="517"/>
    </location>
</feature>
<comment type="caution">
    <text evidence="9">The sequence shown here is derived from an EMBL/GenBank/DDBJ whole genome shotgun (WGS) entry which is preliminary data.</text>
</comment>
<gene>
    <name evidence="9" type="ORF">RFF62_00895</name>
</gene>
<organism evidence="9 10">
    <name type="scientific">Streptococcus ruminantium</name>
    <dbReference type="NCBI Taxonomy" id="1917441"/>
    <lineage>
        <taxon>Bacteria</taxon>
        <taxon>Bacillati</taxon>
        <taxon>Bacillota</taxon>
        <taxon>Bacilli</taxon>
        <taxon>Lactobacillales</taxon>
        <taxon>Streptococcaceae</taxon>
        <taxon>Streptococcus</taxon>
    </lineage>
</organism>
<evidence type="ECO:0000313" key="9">
    <source>
        <dbReference type="EMBL" id="MDQ8832367.1"/>
    </source>
</evidence>
<dbReference type="PROSITE" id="PS50847">
    <property type="entry name" value="GRAM_POS_ANCHORING"/>
    <property type="match status" value="1"/>
</dbReference>
<evidence type="ECO:0000256" key="4">
    <source>
        <dbReference type="ARBA" id="ARBA00022737"/>
    </source>
</evidence>
<dbReference type="InterPro" id="IPR005877">
    <property type="entry name" value="YSIRK_signal_dom"/>
</dbReference>
<dbReference type="InterPro" id="IPR019931">
    <property type="entry name" value="LPXTG_anchor"/>
</dbReference>
<feature type="domain" description="Gram-positive cocci surface proteins LPxTG" evidence="8">
    <location>
        <begin position="490"/>
        <end position="524"/>
    </location>
</feature>